<organism evidence="7 8">
    <name type="scientific">Ignelater luminosus</name>
    <name type="common">Cucubano</name>
    <name type="synonym">Pyrophorus luminosus</name>
    <dbReference type="NCBI Taxonomy" id="2038154"/>
    <lineage>
        <taxon>Eukaryota</taxon>
        <taxon>Metazoa</taxon>
        <taxon>Ecdysozoa</taxon>
        <taxon>Arthropoda</taxon>
        <taxon>Hexapoda</taxon>
        <taxon>Insecta</taxon>
        <taxon>Pterygota</taxon>
        <taxon>Neoptera</taxon>
        <taxon>Endopterygota</taxon>
        <taxon>Coleoptera</taxon>
        <taxon>Polyphaga</taxon>
        <taxon>Elateriformia</taxon>
        <taxon>Elateroidea</taxon>
        <taxon>Elateridae</taxon>
        <taxon>Agrypninae</taxon>
        <taxon>Pyrophorini</taxon>
        <taxon>Ignelater</taxon>
    </lineage>
</organism>
<dbReference type="InterPro" id="IPR036549">
    <property type="entry name" value="CX6/COA6-like_sf"/>
</dbReference>
<feature type="region of interest" description="Disordered" evidence="6">
    <location>
        <begin position="1"/>
        <end position="214"/>
    </location>
</feature>
<dbReference type="EMBL" id="VTPC01008282">
    <property type="protein sequence ID" value="KAF2893037.1"/>
    <property type="molecule type" value="Genomic_DNA"/>
</dbReference>
<dbReference type="InterPro" id="IPR048280">
    <property type="entry name" value="COX6B-like"/>
</dbReference>
<dbReference type="GO" id="GO:0008409">
    <property type="term" value="F:5'-3' exonuclease activity"/>
    <property type="evidence" value="ECO:0007669"/>
    <property type="project" value="InterPro"/>
</dbReference>
<feature type="compositionally biased region" description="Basic residues" evidence="6">
    <location>
        <begin position="130"/>
        <end position="178"/>
    </location>
</feature>
<dbReference type="GO" id="GO:0005739">
    <property type="term" value="C:mitochondrion"/>
    <property type="evidence" value="ECO:0007669"/>
    <property type="project" value="UniProtKB-SubCell"/>
</dbReference>
<dbReference type="Proteomes" id="UP000801492">
    <property type="component" value="Unassembled WGS sequence"/>
</dbReference>
<feature type="region of interest" description="Disordered" evidence="6">
    <location>
        <begin position="227"/>
        <end position="258"/>
    </location>
</feature>
<dbReference type="SUPFAM" id="SSF47694">
    <property type="entry name" value="Cytochrome c oxidase subunit h"/>
    <property type="match status" value="1"/>
</dbReference>
<evidence type="ECO:0000256" key="2">
    <source>
        <dbReference type="ARBA" id="ARBA00023128"/>
    </source>
</evidence>
<proteinExistence type="predicted"/>
<dbReference type="AlphaFoldDB" id="A0A8K0G8X6"/>
<evidence type="ECO:0000256" key="1">
    <source>
        <dbReference type="ARBA" id="ARBA00004173"/>
    </source>
</evidence>
<name>A0A8K0G8X6_IGNLU</name>
<accession>A0A8K0G8X6</accession>
<dbReference type="OrthoDB" id="1107506at2759"/>
<reference evidence="7" key="1">
    <citation type="submission" date="2019-08" db="EMBL/GenBank/DDBJ databases">
        <title>The genome of the North American firefly Photinus pyralis.</title>
        <authorList>
            <consortium name="Photinus pyralis genome working group"/>
            <person name="Fallon T.R."/>
            <person name="Sander Lower S.E."/>
            <person name="Weng J.-K."/>
        </authorList>
    </citation>
    <scope>NUCLEOTIDE SEQUENCE</scope>
    <source>
        <strain evidence="7">TRF0915ILg1</strain>
        <tissue evidence="7">Whole body</tissue>
    </source>
</reference>
<dbReference type="PANTHER" id="PTHR34753:SF1">
    <property type="entry name" value="TELOMERASE RNA COMPONENT INTERACTING RNASE"/>
    <property type="match status" value="1"/>
</dbReference>
<evidence type="ECO:0000256" key="5">
    <source>
        <dbReference type="ARBA" id="ARBA00042114"/>
    </source>
</evidence>
<feature type="compositionally biased region" description="Basic and acidic residues" evidence="6">
    <location>
        <begin position="82"/>
        <end position="93"/>
    </location>
</feature>
<dbReference type="Gene3D" id="1.10.10.140">
    <property type="entry name" value="Cytochrome c oxidase, subunit VIb"/>
    <property type="match status" value="1"/>
</dbReference>
<protein>
    <recommendedName>
        <fullName evidence="4">Cytochrome c oxidase subunit 6B1</fullName>
    </recommendedName>
    <alternativeName>
        <fullName evidence="5">Cytochrome c oxidase subunit VIb isoform 1</fullName>
    </alternativeName>
</protein>
<evidence type="ECO:0000313" key="7">
    <source>
        <dbReference type="EMBL" id="KAF2893037.1"/>
    </source>
</evidence>
<dbReference type="GO" id="GO:0008408">
    <property type="term" value="F:3'-5' exonuclease activity"/>
    <property type="evidence" value="ECO:0007669"/>
    <property type="project" value="InterPro"/>
</dbReference>
<dbReference type="GO" id="GO:0016020">
    <property type="term" value="C:membrane"/>
    <property type="evidence" value="ECO:0007669"/>
    <property type="project" value="UniProtKB-ARBA"/>
</dbReference>
<evidence type="ECO:0000256" key="3">
    <source>
        <dbReference type="ARBA" id="ARBA00023157"/>
    </source>
</evidence>
<dbReference type="PANTHER" id="PTHR34753">
    <property type="entry name" value="TELOMERASE RNA COMPONENT INTERACTING RNASE"/>
    <property type="match status" value="1"/>
</dbReference>
<dbReference type="Pfam" id="PF02297">
    <property type="entry name" value="COX6B"/>
    <property type="match status" value="1"/>
</dbReference>
<keyword evidence="8" id="KW-1185">Reference proteome</keyword>
<evidence type="ECO:0000256" key="6">
    <source>
        <dbReference type="SAM" id="MobiDB-lite"/>
    </source>
</evidence>
<evidence type="ECO:0000313" key="8">
    <source>
        <dbReference type="Proteomes" id="UP000801492"/>
    </source>
</evidence>
<dbReference type="InterPro" id="IPR038838">
    <property type="entry name" value="TRIR"/>
</dbReference>
<feature type="compositionally biased region" description="Basic residues" evidence="6">
    <location>
        <begin position="94"/>
        <end position="122"/>
    </location>
</feature>
<feature type="compositionally biased region" description="Low complexity" evidence="6">
    <location>
        <begin position="233"/>
        <end position="245"/>
    </location>
</feature>
<evidence type="ECO:0000256" key="4">
    <source>
        <dbReference type="ARBA" id="ARBA00040060"/>
    </source>
</evidence>
<keyword evidence="3" id="KW-1015">Disulfide bond</keyword>
<feature type="compositionally biased region" description="Basic residues" evidence="6">
    <location>
        <begin position="68"/>
        <end position="81"/>
    </location>
</feature>
<feature type="compositionally biased region" description="Basic and acidic residues" evidence="6">
    <location>
        <begin position="40"/>
        <end position="53"/>
    </location>
</feature>
<feature type="compositionally biased region" description="Basic and acidic residues" evidence="6">
    <location>
        <begin position="179"/>
        <end position="188"/>
    </location>
</feature>
<keyword evidence="2" id="KW-0496">Mitochondrion</keyword>
<sequence length="419" mass="48903">MNPSVGGWNNPPPPGTEAIQEDEDEHSSTSSKTKSTPGEDLAHKLRSIDRIDPYLKNPEYVEYEKHSRDRSRHHRRSRSRSKYSERDRKSNIDRRHRSRSRSRDRYRRSRSRGRRHHRHRSYSRSPSTGRSRHGKSKKEKRHRRSSSRSRRYSRSYSRSRSRSKSHRGHHRSKVHHSRGHDDLRSASEEKDDQLNTSGEVEEEEEPVAKENAFKNDGSFLEMFKKMQEEQQKAAEAAAKEQASASEMKKPIPTFGKRRGGRVLKTGLVEKTKVTEETAQSDALDAWSVYMKEVKRYKEACCDDDSKTRPLIHIDIKLTSVQPFISIVIYIFLSDTMPSALESKPDDVLKTAPFDPRFPNTNQTRYCFSSYMDFHRCQKVRGTDYKPCEYFKKVYASMCPNGWVEKWDNQIAEGTFPGNI</sequence>
<dbReference type="CDD" id="cd00926">
    <property type="entry name" value="Cyt_c_Oxidase_VIb"/>
    <property type="match status" value="1"/>
</dbReference>
<dbReference type="FunFam" id="1.10.10.140:FF:000001">
    <property type="entry name" value="Cytochrome c oxidase subunit 6B1"/>
    <property type="match status" value="1"/>
</dbReference>
<comment type="caution">
    <text evidence="7">The sequence shown here is derived from an EMBL/GenBank/DDBJ whole genome shotgun (WGS) entry which is preliminary data.</text>
</comment>
<gene>
    <name evidence="7" type="ORF">ILUMI_13131</name>
</gene>
<comment type="subcellular location">
    <subcellularLocation>
        <location evidence="1">Mitochondrion</location>
    </subcellularLocation>
</comment>